<accession>A0A0F9PPD0</accession>
<organism evidence="2">
    <name type="scientific">marine sediment metagenome</name>
    <dbReference type="NCBI Taxonomy" id="412755"/>
    <lineage>
        <taxon>unclassified sequences</taxon>
        <taxon>metagenomes</taxon>
        <taxon>ecological metagenomes</taxon>
    </lineage>
</organism>
<keyword evidence="1" id="KW-0472">Membrane</keyword>
<name>A0A0F9PPD0_9ZZZZ</name>
<dbReference type="AlphaFoldDB" id="A0A0F9PPD0"/>
<gene>
    <name evidence="2" type="ORF">LCGC14_1112740</name>
</gene>
<feature type="transmembrane region" description="Helical" evidence="1">
    <location>
        <begin position="195"/>
        <end position="220"/>
    </location>
</feature>
<keyword evidence="1" id="KW-0812">Transmembrane</keyword>
<reference evidence="2" key="1">
    <citation type="journal article" date="2015" name="Nature">
        <title>Complex archaea that bridge the gap between prokaryotes and eukaryotes.</title>
        <authorList>
            <person name="Spang A."/>
            <person name="Saw J.H."/>
            <person name="Jorgensen S.L."/>
            <person name="Zaremba-Niedzwiedzka K."/>
            <person name="Martijn J."/>
            <person name="Lind A.E."/>
            <person name="van Eijk R."/>
            <person name="Schleper C."/>
            <person name="Guy L."/>
            <person name="Ettema T.J."/>
        </authorList>
    </citation>
    <scope>NUCLEOTIDE SEQUENCE</scope>
</reference>
<evidence type="ECO:0000256" key="1">
    <source>
        <dbReference type="SAM" id="Phobius"/>
    </source>
</evidence>
<proteinExistence type="predicted"/>
<keyword evidence="1" id="KW-1133">Transmembrane helix</keyword>
<feature type="transmembrane region" description="Helical" evidence="1">
    <location>
        <begin position="314"/>
        <end position="334"/>
    </location>
</feature>
<comment type="caution">
    <text evidence="2">The sequence shown here is derived from an EMBL/GenBank/DDBJ whole genome shotgun (WGS) entry which is preliminary data.</text>
</comment>
<evidence type="ECO:0000313" key="2">
    <source>
        <dbReference type="EMBL" id="KKN02926.1"/>
    </source>
</evidence>
<protein>
    <submittedName>
        <fullName evidence="2">Uncharacterized protein</fullName>
    </submittedName>
</protein>
<sequence>MIIPSTHRHAFLTTGIGNAPGLGLGSALGEAPTTVVSAPSGMTVAQIDVATATFDQTKAPDTTSIDSMTDFIQTYLQWIDFQFAMIDQQYQAMKFFQSLGVASCDDLTRYNSMAKEAFFAAELIRRRLKDADVPNLPMVPRPGMFGHTAEEFIDFENNIVDVRVVIDCSGDGYPKPGLRVNPFAPKSGGPLGIAMFAPVVAAPLIWGGALILGGLAAWLVGAGIAKILRAFPGTVAAQLTADMHNAALAGDAKRADLITNCLADELAKLSPEQQQDISVRRRVFIQCQQHAQAVIPNRKPPKLPTGGWGIGKTILYAGLGIGAIFLSVGAYRMWTARTV</sequence>
<dbReference type="EMBL" id="LAZR01005091">
    <property type="protein sequence ID" value="KKN02926.1"/>
    <property type="molecule type" value="Genomic_DNA"/>
</dbReference>